<gene>
    <name evidence="2" type="ORF">DGYR_LOCUS9050</name>
</gene>
<comment type="caution">
    <text evidence="2">The sequence shown here is derived from an EMBL/GenBank/DDBJ whole genome shotgun (WGS) entry which is preliminary data.</text>
</comment>
<keyword evidence="3" id="KW-1185">Reference proteome</keyword>
<dbReference type="AlphaFoldDB" id="A0A7I8VXG3"/>
<evidence type="ECO:0000313" key="2">
    <source>
        <dbReference type="EMBL" id="CAD5121052.1"/>
    </source>
</evidence>
<feature type="region of interest" description="Disordered" evidence="1">
    <location>
        <begin position="1"/>
        <end position="36"/>
    </location>
</feature>
<dbReference type="EMBL" id="CAJFCJ010000013">
    <property type="protein sequence ID" value="CAD5121052.1"/>
    <property type="molecule type" value="Genomic_DNA"/>
</dbReference>
<evidence type="ECO:0000313" key="3">
    <source>
        <dbReference type="Proteomes" id="UP000549394"/>
    </source>
</evidence>
<organism evidence="2 3">
    <name type="scientific">Dimorphilus gyrociliatus</name>
    <dbReference type="NCBI Taxonomy" id="2664684"/>
    <lineage>
        <taxon>Eukaryota</taxon>
        <taxon>Metazoa</taxon>
        <taxon>Spiralia</taxon>
        <taxon>Lophotrochozoa</taxon>
        <taxon>Annelida</taxon>
        <taxon>Polychaeta</taxon>
        <taxon>Polychaeta incertae sedis</taxon>
        <taxon>Dinophilidae</taxon>
        <taxon>Dimorphilus</taxon>
    </lineage>
</organism>
<name>A0A7I8VXG3_9ANNE</name>
<protein>
    <submittedName>
        <fullName evidence="2">DgyrCDS9593</fullName>
    </submittedName>
</protein>
<dbReference type="OrthoDB" id="542946at2759"/>
<feature type="compositionally biased region" description="Low complexity" evidence="1">
    <location>
        <begin position="16"/>
        <end position="26"/>
    </location>
</feature>
<evidence type="ECO:0000256" key="1">
    <source>
        <dbReference type="SAM" id="MobiDB-lite"/>
    </source>
</evidence>
<sequence length="955" mass="110313">MTTPEPSARDSRENSRNQNTSSSTSSKNDRVRYEPEDHLKGPNYLLQILGEYVRDNDVEKEFDSMCHKLLSADNLPKNPYPFLTREMRKAAEKHRLKKYHEDEIFHICNRYYEKTVCKKIFKGIGSQDVPIYGLRVLMSIVNPDSMVQYIKILKELQPPYYSLTQARGYSNQAIVCLTGATIFEGSFIKSSKIIETRMEYIVTGEELDENDFVKMIIAATKEKRVITIELCFRLANERFRHGEVQYFLTYVNSNDDSGDNRLFTFGQIPLSTIHTSIFHDVTSAGAYFNILIDDHMAINDTSIDPYAWQYTDPIKSYFQSIVANDNPVRGEENEETLKMTKITIEIFKCFQSLAVSFGHLMHKNIIIRQLINFYGDIYYNSPAINGMVDEYATELKNLLSEEGWIKRCSNEISCAKRWLSIINNLYETSENGELRIPITADTAEIFKEINVQCLPLQLLFIDDVMGCLDELFGLQSSIKNAFNKNDQSGLSLPVSPVHKDLLLSNLIKDCSTTMDVNSAMEKDGINSDIAKETVLIRYIIDSHLDIVWTETQTDFILSERVLPKNPFVIFLDHFNQANYKAIHFGMSEEDILEIIDENKSLIEPTDDYELIYKTNNRYFGLKPALQYLSNTELNDISGVINEFYDTNSRKKDGLYTVHKCQTFGSHQIIHSAINGHLSDFNLRDYILITGPDRCIIEGCELYANEVVDDLHRLVNLNSKPIVIGLYLDGEHWSITSISGKLYALQTELRRVVSEKRQVFTVFYIYISWRYVRVTKYYDLYYLSNNENSLKFQNSSSLTIYESIFFDYDEAVRCVSELIRQTPYSVPMAKEVTNRLDSLASEFKYLQTMSQNLNELISHVLNTQSDEDDVSLNKMEELKLRSFLRGFLVKMNILLVIGVRPLLPSLELFIKKKLQDFIDHNEVEDQYFIQILPTVSFAGFRLCQMDFTDDTPALRS</sequence>
<dbReference type="Proteomes" id="UP000549394">
    <property type="component" value="Unassembled WGS sequence"/>
</dbReference>
<reference evidence="2 3" key="1">
    <citation type="submission" date="2020-08" db="EMBL/GenBank/DDBJ databases">
        <authorList>
            <person name="Hejnol A."/>
        </authorList>
    </citation>
    <scope>NUCLEOTIDE SEQUENCE [LARGE SCALE GENOMIC DNA]</scope>
</reference>
<proteinExistence type="predicted"/>
<feature type="compositionally biased region" description="Basic and acidic residues" evidence="1">
    <location>
        <begin position="27"/>
        <end position="36"/>
    </location>
</feature>
<accession>A0A7I8VXG3</accession>